<accession>A0A1J8PHE8</accession>
<dbReference type="InterPro" id="IPR029033">
    <property type="entry name" value="His_PPase_superfam"/>
</dbReference>
<organism evidence="1 2">
    <name type="scientific">Candidatus Rickettsiella isopodorum</name>
    <dbReference type="NCBI Taxonomy" id="1225476"/>
    <lineage>
        <taxon>Bacteria</taxon>
        <taxon>Pseudomonadati</taxon>
        <taxon>Pseudomonadota</taxon>
        <taxon>Gammaproteobacteria</taxon>
        <taxon>Legionellales</taxon>
        <taxon>Coxiellaceae</taxon>
        <taxon>Rickettsiella</taxon>
    </lineage>
</organism>
<dbReference type="CDD" id="cd07067">
    <property type="entry name" value="HP_PGM_like"/>
    <property type="match status" value="1"/>
</dbReference>
<evidence type="ECO:0008006" key="3">
    <source>
        <dbReference type="Google" id="ProtNLM"/>
    </source>
</evidence>
<proteinExistence type="predicted"/>
<dbReference type="SMART" id="SM00855">
    <property type="entry name" value="PGAM"/>
    <property type="match status" value="1"/>
</dbReference>
<comment type="caution">
    <text evidence="1">The sequence shown here is derived from an EMBL/GenBank/DDBJ whole genome shotgun (WGS) entry which is preliminary data.</text>
</comment>
<reference evidence="1 2" key="1">
    <citation type="submission" date="2016-03" db="EMBL/GenBank/DDBJ databases">
        <title>Comparative genomics of Rickettsiella.</title>
        <authorList>
            <person name="Chandler C."/>
            <person name="Wang Y."/>
        </authorList>
    </citation>
    <scope>NUCLEOTIDE SEQUENCE [LARGE SCALE GENOMIC DNA]</scope>
    <source>
        <strain evidence="1 2">RCFS May 2013</strain>
    </source>
</reference>
<dbReference type="Proteomes" id="UP000183924">
    <property type="component" value="Unassembled WGS sequence"/>
</dbReference>
<dbReference type="OrthoDB" id="9810154at2"/>
<dbReference type="RefSeq" id="WP_071662990.1">
    <property type="nucleotide sequence ID" value="NZ_LUKY01000033.1"/>
</dbReference>
<dbReference type="STRING" id="1225476.A1D18_06600"/>
<protein>
    <recommendedName>
        <fullName evidence="3">Phosphohistidine phosphatase</fullName>
    </recommendedName>
</protein>
<dbReference type="AlphaFoldDB" id="A0A1J8PHE8"/>
<dbReference type="InterPro" id="IPR013078">
    <property type="entry name" value="His_Pase_superF_clade-1"/>
</dbReference>
<name>A0A1J8PHE8_9COXI</name>
<dbReference type="Gene3D" id="3.40.50.1240">
    <property type="entry name" value="Phosphoglycerate mutase-like"/>
    <property type="match status" value="1"/>
</dbReference>
<sequence>MKNLILIRHAATHPQHVFKSDKDRLLTQIGFHQVESIVKQLKEKKSLQDYLYSPQLDFSQGGTKTKQPECINLHEDCELSSNTDKNLRTKRILCSPAKRAVQTAQLLCKKLEINPKLINLSPILYSGDTEAILKSISSQNLSNHVFIIGHNPTLSCLAHKLCPSTHSIILPTAGVISLSFDIINWDDLLTQQGKLLFFIEPKHE</sequence>
<gene>
    <name evidence="1" type="ORF">A1D18_06600</name>
</gene>
<dbReference type="EMBL" id="LUKY01000033">
    <property type="protein sequence ID" value="OIZ94501.1"/>
    <property type="molecule type" value="Genomic_DNA"/>
</dbReference>
<keyword evidence="2" id="KW-1185">Reference proteome</keyword>
<dbReference type="SUPFAM" id="SSF53254">
    <property type="entry name" value="Phosphoglycerate mutase-like"/>
    <property type="match status" value="1"/>
</dbReference>
<evidence type="ECO:0000313" key="1">
    <source>
        <dbReference type="EMBL" id="OIZ94501.1"/>
    </source>
</evidence>
<evidence type="ECO:0000313" key="2">
    <source>
        <dbReference type="Proteomes" id="UP000183924"/>
    </source>
</evidence>